<sequence>METKNFICINCPLGCPLTVTLDGGKVVSVSGNTCKRGEAYAVKEITAPARTVTSTVRVAGGERPVVAVRTKTDIPKDKIFDCMAVINTVEVPAPVRIGDVLIGNVCGTGVDVVATANNWAVG</sequence>
<evidence type="ECO:0000313" key="5">
    <source>
        <dbReference type="EMBL" id="MCF2653290.1"/>
    </source>
</evidence>
<evidence type="ECO:0000256" key="1">
    <source>
        <dbReference type="ARBA" id="ARBA00022723"/>
    </source>
</evidence>
<name>A0ABS9CR83_9FIRM</name>
<feature type="domain" description="4Fe-4S Mo/W bis-MGD-type" evidence="4">
    <location>
        <begin position="7"/>
        <end position="33"/>
    </location>
</feature>
<dbReference type="SUPFAM" id="SSF160148">
    <property type="entry name" value="CPE0013-like"/>
    <property type="match status" value="1"/>
</dbReference>
<protein>
    <submittedName>
        <fullName evidence="5">DUF1667 domain-containing protein</fullName>
    </submittedName>
</protein>
<keyword evidence="1" id="KW-0479">Metal-binding</keyword>
<comment type="caution">
    <text evidence="5">The sequence shown here is derived from an EMBL/GenBank/DDBJ whole genome shotgun (WGS) entry which is preliminary data.</text>
</comment>
<dbReference type="Pfam" id="PF07892">
    <property type="entry name" value="DUF1667"/>
    <property type="match status" value="1"/>
</dbReference>
<dbReference type="Gene3D" id="3.10.530.10">
    <property type="entry name" value="CPE0013-like"/>
    <property type="match status" value="1"/>
</dbReference>
<dbReference type="InterPro" id="IPR036593">
    <property type="entry name" value="CPE0013-like_sf"/>
</dbReference>
<organism evidence="5 6">
    <name type="scientific">Anaeromassilibacillus senegalensis</name>
    <dbReference type="NCBI Taxonomy" id="1673717"/>
    <lineage>
        <taxon>Bacteria</taxon>
        <taxon>Bacillati</taxon>
        <taxon>Bacillota</taxon>
        <taxon>Clostridia</taxon>
        <taxon>Eubacteriales</taxon>
        <taxon>Acutalibacteraceae</taxon>
        <taxon>Anaeromassilibacillus</taxon>
    </lineage>
</organism>
<dbReference type="InterPro" id="IPR006963">
    <property type="entry name" value="Mopterin_OxRdtase_4Fe-4S_dom"/>
</dbReference>
<reference evidence="5 6" key="1">
    <citation type="submission" date="2020-12" db="EMBL/GenBank/DDBJ databases">
        <title>Whole genome sequences of gut porcine anaerobes.</title>
        <authorList>
            <person name="Kubasova T."/>
            <person name="Jahodarova E."/>
            <person name="Rychlik I."/>
        </authorList>
    </citation>
    <scope>NUCLEOTIDE SEQUENCE [LARGE SCALE GENOMIC DNA]</scope>
    <source>
        <strain evidence="5 6">An867</strain>
    </source>
</reference>
<dbReference type="SUPFAM" id="SSF53706">
    <property type="entry name" value="Formate dehydrogenase/DMSO reductase, domains 1-3"/>
    <property type="match status" value="1"/>
</dbReference>
<dbReference type="RefSeq" id="WP_235324325.1">
    <property type="nucleotide sequence ID" value="NZ_JAFBIT010000004.1"/>
</dbReference>
<dbReference type="InterPro" id="IPR012460">
    <property type="entry name" value="DUF1667"/>
</dbReference>
<evidence type="ECO:0000259" key="4">
    <source>
        <dbReference type="Pfam" id="PF04879"/>
    </source>
</evidence>
<evidence type="ECO:0000256" key="2">
    <source>
        <dbReference type="ARBA" id="ARBA00023004"/>
    </source>
</evidence>
<evidence type="ECO:0000256" key="3">
    <source>
        <dbReference type="ARBA" id="ARBA00023014"/>
    </source>
</evidence>
<gene>
    <name evidence="5" type="ORF">JQM67_11830</name>
</gene>
<dbReference type="PANTHER" id="PTHR39450:SF1">
    <property type="entry name" value="DUF1667 DOMAIN-CONTAINING PROTEIN"/>
    <property type="match status" value="1"/>
</dbReference>
<keyword evidence="3" id="KW-0411">Iron-sulfur</keyword>
<evidence type="ECO:0000313" key="6">
    <source>
        <dbReference type="Proteomes" id="UP001299220"/>
    </source>
</evidence>
<accession>A0ABS9CR83</accession>
<proteinExistence type="predicted"/>
<keyword evidence="2" id="KW-0408">Iron</keyword>
<dbReference type="EMBL" id="JAFBIT010000004">
    <property type="protein sequence ID" value="MCF2653290.1"/>
    <property type="molecule type" value="Genomic_DNA"/>
</dbReference>
<dbReference type="PANTHER" id="PTHR39450">
    <property type="entry name" value="MOLYBDOPTERIN OXIDOREDUCTASE, 4FE-4S CLUSTER-BINDING SUBUNIT"/>
    <property type="match status" value="1"/>
</dbReference>
<dbReference type="Proteomes" id="UP001299220">
    <property type="component" value="Unassembled WGS sequence"/>
</dbReference>
<keyword evidence="6" id="KW-1185">Reference proteome</keyword>
<dbReference type="Pfam" id="PF04879">
    <property type="entry name" value="Molybdop_Fe4S4"/>
    <property type="match status" value="1"/>
</dbReference>